<dbReference type="CDD" id="cd07377">
    <property type="entry name" value="WHTH_GntR"/>
    <property type="match status" value="1"/>
</dbReference>
<evidence type="ECO:0000313" key="5">
    <source>
        <dbReference type="EMBL" id="GGC84493.1"/>
    </source>
</evidence>
<dbReference type="PRINTS" id="PR00035">
    <property type="entry name" value="HTHGNTR"/>
</dbReference>
<dbReference type="PANTHER" id="PTHR44846:SF1">
    <property type="entry name" value="MANNOSYL-D-GLYCERATE TRANSPORT_METABOLISM SYSTEM REPRESSOR MNGR-RELATED"/>
    <property type="match status" value="1"/>
</dbReference>
<dbReference type="RefSeq" id="WP_062441965.1">
    <property type="nucleotide sequence ID" value="NZ_BMCJ01000002.1"/>
</dbReference>
<sequence>MFLDQSNPVPLHIQLKEILEKKIFDGEYQAKVPSEREFMEQFSVSRSTVREAINLLVREGVLEKKHGKGTFVSFKPIQDWLGALSSTTETIRNMGMKPGAKLLDHGVIEPAPAIVETTGLETAYFIKRIRYADDIPIAIENQYYPVDIGTMLANYDIDKGTLYDLLEKKLGIHFADAKQNISGGCFQEADAEHLGITSDICALMIHRMIYDQEGSLIEYQEGFYRSDMYSFSINLSRKNS</sequence>
<keyword evidence="6" id="KW-1185">Reference proteome</keyword>
<keyword evidence="1" id="KW-0805">Transcription regulation</keyword>
<dbReference type="InterPro" id="IPR011663">
    <property type="entry name" value="UTRA"/>
</dbReference>
<evidence type="ECO:0000313" key="6">
    <source>
        <dbReference type="Proteomes" id="UP000619534"/>
    </source>
</evidence>
<reference evidence="6" key="1">
    <citation type="journal article" date="2019" name="Int. J. Syst. Evol. Microbiol.">
        <title>The Global Catalogue of Microorganisms (GCM) 10K type strain sequencing project: providing services to taxonomists for standard genome sequencing and annotation.</title>
        <authorList>
            <consortium name="The Broad Institute Genomics Platform"/>
            <consortium name="The Broad Institute Genome Sequencing Center for Infectious Disease"/>
            <person name="Wu L."/>
            <person name="Ma J."/>
        </authorList>
    </citation>
    <scope>NUCLEOTIDE SEQUENCE [LARGE SCALE GENOMIC DNA]</scope>
    <source>
        <strain evidence="6">CCM 7282</strain>
    </source>
</reference>
<dbReference type="EMBL" id="BMCJ01000002">
    <property type="protein sequence ID" value="GGC84493.1"/>
    <property type="molecule type" value="Genomic_DNA"/>
</dbReference>
<dbReference type="SMART" id="SM00345">
    <property type="entry name" value="HTH_GNTR"/>
    <property type="match status" value="1"/>
</dbReference>
<comment type="caution">
    <text evidence="5">The sequence shown here is derived from an EMBL/GenBank/DDBJ whole genome shotgun (WGS) entry which is preliminary data.</text>
</comment>
<evidence type="ECO:0000256" key="1">
    <source>
        <dbReference type="ARBA" id="ARBA00023015"/>
    </source>
</evidence>
<evidence type="ECO:0000259" key="4">
    <source>
        <dbReference type="PROSITE" id="PS50949"/>
    </source>
</evidence>
<organism evidence="5 6">
    <name type="scientific">Thalassobacillus devorans</name>
    <dbReference type="NCBI Taxonomy" id="279813"/>
    <lineage>
        <taxon>Bacteria</taxon>
        <taxon>Bacillati</taxon>
        <taxon>Bacillota</taxon>
        <taxon>Bacilli</taxon>
        <taxon>Bacillales</taxon>
        <taxon>Bacillaceae</taxon>
        <taxon>Thalassobacillus</taxon>
    </lineage>
</organism>
<dbReference type="InterPro" id="IPR036388">
    <property type="entry name" value="WH-like_DNA-bd_sf"/>
</dbReference>
<dbReference type="SMART" id="SM00866">
    <property type="entry name" value="UTRA"/>
    <property type="match status" value="1"/>
</dbReference>
<dbReference type="PANTHER" id="PTHR44846">
    <property type="entry name" value="MANNOSYL-D-GLYCERATE TRANSPORT/METABOLISM SYSTEM REPRESSOR MNGR-RELATED"/>
    <property type="match status" value="1"/>
</dbReference>
<dbReference type="PROSITE" id="PS50949">
    <property type="entry name" value="HTH_GNTR"/>
    <property type="match status" value="1"/>
</dbReference>
<name>A0ABQ1NUT1_9BACI</name>
<dbReference type="SUPFAM" id="SSF64288">
    <property type="entry name" value="Chorismate lyase-like"/>
    <property type="match status" value="1"/>
</dbReference>
<protein>
    <submittedName>
        <fullName evidence="5">GntR family transcriptional regulator</fullName>
    </submittedName>
</protein>
<accession>A0ABQ1NUT1</accession>
<dbReference type="InterPro" id="IPR050679">
    <property type="entry name" value="Bact_HTH_transcr_reg"/>
</dbReference>
<keyword evidence="2" id="KW-0238">DNA-binding</keyword>
<dbReference type="Proteomes" id="UP000619534">
    <property type="component" value="Unassembled WGS sequence"/>
</dbReference>
<dbReference type="Gene3D" id="1.10.10.10">
    <property type="entry name" value="Winged helix-like DNA-binding domain superfamily/Winged helix DNA-binding domain"/>
    <property type="match status" value="1"/>
</dbReference>
<keyword evidence="3" id="KW-0804">Transcription</keyword>
<dbReference type="Pfam" id="PF00392">
    <property type="entry name" value="GntR"/>
    <property type="match status" value="1"/>
</dbReference>
<gene>
    <name evidence="5" type="ORF">GCM10007216_13980</name>
</gene>
<proteinExistence type="predicted"/>
<evidence type="ECO:0000256" key="2">
    <source>
        <dbReference type="ARBA" id="ARBA00023125"/>
    </source>
</evidence>
<feature type="domain" description="HTH gntR-type" evidence="4">
    <location>
        <begin position="9"/>
        <end position="75"/>
    </location>
</feature>
<dbReference type="SUPFAM" id="SSF46785">
    <property type="entry name" value="Winged helix' DNA-binding domain"/>
    <property type="match status" value="1"/>
</dbReference>
<dbReference type="Pfam" id="PF07702">
    <property type="entry name" value="UTRA"/>
    <property type="match status" value="1"/>
</dbReference>
<evidence type="ECO:0000256" key="3">
    <source>
        <dbReference type="ARBA" id="ARBA00023163"/>
    </source>
</evidence>
<dbReference type="InterPro" id="IPR000524">
    <property type="entry name" value="Tscrpt_reg_HTH_GntR"/>
</dbReference>
<dbReference type="InterPro" id="IPR028978">
    <property type="entry name" value="Chorismate_lyase_/UTRA_dom_sf"/>
</dbReference>
<dbReference type="InterPro" id="IPR036390">
    <property type="entry name" value="WH_DNA-bd_sf"/>
</dbReference>
<dbReference type="Gene3D" id="3.40.1410.10">
    <property type="entry name" value="Chorismate lyase-like"/>
    <property type="match status" value="1"/>
</dbReference>